<dbReference type="Pfam" id="PF20148">
    <property type="entry name" value="DUF6531"/>
    <property type="match status" value="1"/>
</dbReference>
<dbReference type="Pfam" id="PF05593">
    <property type="entry name" value="RHS_repeat"/>
    <property type="match status" value="7"/>
</dbReference>
<dbReference type="Gene3D" id="2.60.40.10">
    <property type="entry name" value="Immunoglobulins"/>
    <property type="match status" value="2"/>
</dbReference>
<feature type="signal peptide" evidence="3">
    <location>
        <begin position="1"/>
        <end position="36"/>
    </location>
</feature>
<dbReference type="Gene3D" id="2.180.10.10">
    <property type="entry name" value="RHS repeat-associated core"/>
    <property type="match status" value="4"/>
</dbReference>
<feature type="region of interest" description="Disordered" evidence="2">
    <location>
        <begin position="1657"/>
        <end position="1688"/>
    </location>
</feature>
<evidence type="ECO:0000259" key="5">
    <source>
        <dbReference type="Pfam" id="PF25023"/>
    </source>
</evidence>
<reference evidence="7" key="1">
    <citation type="journal article" date="2019" name="Int. J. Syst. Evol. Microbiol.">
        <title>The Global Catalogue of Microorganisms (GCM) 10K type strain sequencing project: providing services to taxonomists for standard genome sequencing and annotation.</title>
        <authorList>
            <consortium name="The Broad Institute Genomics Platform"/>
            <consortium name="The Broad Institute Genome Sequencing Center for Infectious Disease"/>
            <person name="Wu L."/>
            <person name="Ma J."/>
        </authorList>
    </citation>
    <scope>NUCLEOTIDE SEQUENCE [LARGE SCALE GENOMIC DNA]</scope>
    <source>
        <strain evidence="7">JCM 16928</strain>
    </source>
</reference>
<proteinExistence type="predicted"/>
<keyword evidence="3" id="KW-0732">Signal</keyword>
<keyword evidence="7" id="KW-1185">Reference proteome</keyword>
<evidence type="ECO:0000256" key="1">
    <source>
        <dbReference type="ARBA" id="ARBA00022737"/>
    </source>
</evidence>
<dbReference type="InterPro" id="IPR056823">
    <property type="entry name" value="TEN-like_YD-shell"/>
</dbReference>
<feature type="chain" id="PRO_5046613322" evidence="3">
    <location>
        <begin position="37"/>
        <end position="2518"/>
    </location>
</feature>
<dbReference type="InterPro" id="IPR013783">
    <property type="entry name" value="Ig-like_fold"/>
</dbReference>
<dbReference type="InterPro" id="IPR022385">
    <property type="entry name" value="Rhs_assc_core"/>
</dbReference>
<keyword evidence="1" id="KW-0677">Repeat</keyword>
<feature type="region of interest" description="Disordered" evidence="2">
    <location>
        <begin position="2387"/>
        <end position="2407"/>
    </location>
</feature>
<dbReference type="Proteomes" id="UP001501222">
    <property type="component" value="Unassembled WGS sequence"/>
</dbReference>
<dbReference type="NCBIfam" id="TIGR01643">
    <property type="entry name" value="YD_repeat_2x"/>
    <property type="match status" value="14"/>
</dbReference>
<sequence length="2518" mass="265863">MVGRLRSFALPKFLAIVLSAALLTAGLVKVTPTASAAASPTLTVAGVALAGSTQPATFKADLTDAPAATGEVTWLVDDKFAAKTPTPPHSYSATYTAGPHKLKARWVIDTTTGATAETFANFTVGTTPTQPTLMAGSEPLQGATVNSPFRADLAGVPTSIPGGVTFLLDGALVIKDTSSPFQANITTIAGSHQVRATWTDPSNQQAKEVVASANVQDGPFLSSAGTPLHAGKVNSPFTAVLSNPVGVSGDVTWLLDDSFIGKSTAPPHQFTVTTTNGQHKLKARWVINTGTGATKDVTAVFTVGTMPDFRVAPPVDEEPGPAIKNLWATSDNRRTPIAGVYDWSHAGFGGGTPLPAPSNYRSDAACNLTAATVQSTYNVIPNDDKDDTNALQAVIDHIRTDCSPTSRIDSMAKVMLPAGKINLSHELHIDADYMLLRGAGSGTGGTQLVFAPDANTRYDKITKDGSRWDLDAMTSGEATGGWIWPGRGMIRVQSRAVAPKYAEQYAAAAPNRKDLFEGTVNDHWTTGLLLGGKAGDANYSARKGDKVIQLAPGTPFDNLKVGGFVNVMAANSKKFYDSMEATPTEFPLDNLHMRQQMFMVTSGDPLAGTLTLDKPLEYDLPVNSTSDGSAPLNGEVFPSKVSPMVDLVTGVGIEDLAFTQVMPGLDKESAKHNYGNMDPAAAMHGIVLKWVNNSWIRNVHSEMTGSHPIVTEAAANISVIDNKLEGSWNKGKGGNGYFRGSRVWDSVYAGNTTRDLRHFTFQWSSSGNVAIANSFDSDLNLHGGFERNNLFELNEVTVPYEHKSSNCQSNCGDEGGSDPDDSDWYPIWWAAGKKAVKWSGSSGENNVFHNNHLRKQLGDETQQFTDYQLYSDRSKLYRFGSDGGEFKHLTADGTAISDWAHMEERDYTGHNGVDASKSDGARSIFLKSISQSGYGGPNPQPLRRTWGCSCWDGRGMVNTRLAADPVNTATGSLTEYFTDLAVAGPGRSLTGTRTYNSLDDHVGSFGKGWTFGYDVSLTQNADNSLDIRNGTGGVTKYTKSGTAYVTPDPGVTATLTDKSGGGWVLTNIAGDKMTFNAAGQLIADRDPQGRGVSLTYSGGKLATITDDLTQTFTIEWNGALISKITASTGDVTEYGYTGGQLTSVKGIDGKTTTYGYDATVGLLNSITDPTGAVSARTTYDPTTKRAISQIDEAGGTWTFAWDAASETATITDPAGVKTQDIYQGNVLVSHVGGDGRSEDLYYGSNNHVTATTSPGQELTRSEYDTRGNLLKQYLPTGTTDAAGAFEQWTYDAGNRVTSYKDAAGNETTYEYDSSGQLLKTTYPDASTTSQTYTALGQVATSTDQLGKVTTFTYNAKGDPIKVTSPGGAVVTSTFDAKHQRLSQTNPLGNVPGATPEVVEQNTEHWTYDSFGQVLTHTDQLDRVTTNTYDALGQILTTTDPAGGVTKYEYNASGQVTKTTDPEGRVTTSEYDDAGRLISTTAPGGAKTTNTYDAVTGDLSSTTGPEGNVAGADAATREKYTARFTYDAEGQLTHTLVSDPNNPAKKLATVTTYDDQGRPVQVTNADMSTTSTTYDVLGRVVETTDPTGLKASQTYDKLGRVVTSTSAGTTTTFTFDKAGQQTRVESQSGRATVTSYDADGQVSSTMDPLGKITSYEYDANGRQTKSTDPLGRSAVTTYDPAGQVSSVTDPAGGKVDYTYDALGQLKSVTTPTGAVTAYDYDKAGNLTKTTTPRNGAYVNTYDAAGRLATNTTPTGRETRMAYTPSGALASTTLPAGSVSYTYDNLGHTTKVDYSDSTPDVTSTYDAAGRPKTVTAGAASTAYSYDKAGRLTGLTRGSAAFAYGHDTQGRLSKRTYPDGRSQAFTYDTDGLVATATLSGGSISTPIATTYTYDTAGHLKKTDAGGLVTDRTYDAAGQLTKIEHGRSGTALMSQTVAYDAAGRPTTIDTTRGATVKRSLYGYDTAGQLTSFCTPSAVATTCDGAPGSQYTYDSSGNRKTTTKVTPGQADVVTATVVDADDRIQTETTGASVTTSTYDANGYLKNRGSPTGTEAFTYRLDGNLAQTTTTAGTVIDYTYDEAGNRLTSTADGALQFKWTWDTSGALPIRTTEANAAGTATHQWANDPVSGLGGAYIDTVGTTPTWLLGDYQGSITDTVGTGTTLTGTATWDPFGTAITAPTGAMATNPLRFHGQFQDSKTSLYDVRLRDYDAAQGRFTGPDPVAASPRAGFAQSYSYGYNNPATYTDPSGACWVCGVVGAVGGAIIGGISGGISAYKSSGGDWGATWEGAGKGAIQGGLSGGAAGLCAGGGIYAMAACAGAGNAAGGYLNSLIWGDDYSWSDAGKDFLWGAGTTLALGFGAKGLGKLFAKTKAVQWVEQNIVRHLPAKLRGQYKCPPTETPGPKTATPKASEVGATVGKSASSNYRETFFGAHPSLRGKVVVHHAIEQQVLKRYPNLFSASEIHSLENLRGIPLAKNNTIHLSEIRRSWNAFYRSHASPTREEVLRHATAVDKQFGSEFLPSR</sequence>
<evidence type="ECO:0000259" key="4">
    <source>
        <dbReference type="Pfam" id="PF20148"/>
    </source>
</evidence>
<dbReference type="InterPro" id="IPR006530">
    <property type="entry name" value="YD"/>
</dbReference>
<evidence type="ECO:0000256" key="2">
    <source>
        <dbReference type="SAM" id="MobiDB-lite"/>
    </source>
</evidence>
<name>A0ABP6VR60_9ACTN</name>
<dbReference type="InterPro" id="IPR050708">
    <property type="entry name" value="T6SS_VgrG/RHS"/>
</dbReference>
<dbReference type="EMBL" id="BAABAA010000001">
    <property type="protein sequence ID" value="GAA3537505.1"/>
    <property type="molecule type" value="Genomic_DNA"/>
</dbReference>
<organism evidence="6 7">
    <name type="scientific">Kribbella ginsengisoli</name>
    <dbReference type="NCBI Taxonomy" id="363865"/>
    <lineage>
        <taxon>Bacteria</taxon>
        <taxon>Bacillati</taxon>
        <taxon>Actinomycetota</taxon>
        <taxon>Actinomycetes</taxon>
        <taxon>Propionibacteriales</taxon>
        <taxon>Kribbellaceae</taxon>
        <taxon>Kribbella</taxon>
    </lineage>
</organism>
<feature type="domain" description="Teneurin-like YD-shell" evidence="5">
    <location>
        <begin position="1632"/>
        <end position="1789"/>
    </location>
</feature>
<feature type="domain" description="DUF6531" evidence="4">
    <location>
        <begin position="964"/>
        <end position="1036"/>
    </location>
</feature>
<protein>
    <submittedName>
        <fullName evidence="6">Uncharacterized protein</fullName>
    </submittedName>
</protein>
<dbReference type="InterPro" id="IPR031325">
    <property type="entry name" value="RHS_repeat"/>
</dbReference>
<gene>
    <name evidence="6" type="ORF">GCM10022235_01190</name>
</gene>
<comment type="caution">
    <text evidence="6">The sequence shown here is derived from an EMBL/GenBank/DDBJ whole genome shotgun (WGS) entry which is preliminary data.</text>
</comment>
<dbReference type="Pfam" id="PF25023">
    <property type="entry name" value="TEN_YD-shell"/>
    <property type="match status" value="3"/>
</dbReference>
<accession>A0ABP6VR60</accession>
<dbReference type="SUPFAM" id="SSF51126">
    <property type="entry name" value="Pectin lyase-like"/>
    <property type="match status" value="1"/>
</dbReference>
<feature type="domain" description="Teneurin-like YD-shell" evidence="5">
    <location>
        <begin position="1929"/>
        <end position="2216"/>
    </location>
</feature>
<evidence type="ECO:0000313" key="7">
    <source>
        <dbReference type="Proteomes" id="UP001501222"/>
    </source>
</evidence>
<evidence type="ECO:0000313" key="6">
    <source>
        <dbReference type="EMBL" id="GAA3537505.1"/>
    </source>
</evidence>
<dbReference type="InterPro" id="IPR011050">
    <property type="entry name" value="Pectin_lyase_fold/virulence"/>
</dbReference>
<evidence type="ECO:0000256" key="3">
    <source>
        <dbReference type="SAM" id="SignalP"/>
    </source>
</evidence>
<dbReference type="InterPro" id="IPR045351">
    <property type="entry name" value="DUF6531"/>
</dbReference>
<dbReference type="NCBIfam" id="TIGR03696">
    <property type="entry name" value="Rhs_assc_core"/>
    <property type="match status" value="1"/>
</dbReference>
<feature type="domain" description="Teneurin-like YD-shell" evidence="5">
    <location>
        <begin position="1800"/>
        <end position="1872"/>
    </location>
</feature>
<dbReference type="PANTHER" id="PTHR32305:SF15">
    <property type="entry name" value="PROTEIN RHSA-RELATED"/>
    <property type="match status" value="1"/>
</dbReference>
<dbReference type="PANTHER" id="PTHR32305">
    <property type="match status" value="1"/>
</dbReference>